<dbReference type="AlphaFoldDB" id="A0A0F9Y9E3"/>
<sequence length="54" mass="6418">MVDHKSFYTNSIPIKKLSIENLVYEILKHLTITWKFFIYTPNGILIKKKHLDAI</sequence>
<reference evidence="1" key="1">
    <citation type="journal article" date="2015" name="Nature">
        <title>Complex archaea that bridge the gap between prokaryotes and eukaryotes.</title>
        <authorList>
            <person name="Spang A."/>
            <person name="Saw J.H."/>
            <person name="Jorgensen S.L."/>
            <person name="Zaremba-Niedzwiedzka K."/>
            <person name="Martijn J."/>
            <person name="Lind A.E."/>
            <person name="van Eijk R."/>
            <person name="Schleper C."/>
            <person name="Guy L."/>
            <person name="Ettema T.J."/>
        </authorList>
    </citation>
    <scope>NUCLEOTIDE SEQUENCE</scope>
</reference>
<comment type="caution">
    <text evidence="1">The sequence shown here is derived from an EMBL/GenBank/DDBJ whole genome shotgun (WGS) entry which is preliminary data.</text>
</comment>
<protein>
    <submittedName>
        <fullName evidence="1">Uncharacterized protein</fullName>
    </submittedName>
</protein>
<accession>A0A0F9Y9E3</accession>
<dbReference type="EMBL" id="LAZR01000036">
    <property type="protein sequence ID" value="KKO01289.1"/>
    <property type="molecule type" value="Genomic_DNA"/>
</dbReference>
<gene>
    <name evidence="1" type="ORF">LCGC14_0118770</name>
</gene>
<name>A0A0F9Y9E3_9ZZZZ</name>
<proteinExistence type="predicted"/>
<evidence type="ECO:0000313" key="1">
    <source>
        <dbReference type="EMBL" id="KKO01289.1"/>
    </source>
</evidence>
<organism evidence="1">
    <name type="scientific">marine sediment metagenome</name>
    <dbReference type="NCBI Taxonomy" id="412755"/>
    <lineage>
        <taxon>unclassified sequences</taxon>
        <taxon>metagenomes</taxon>
        <taxon>ecological metagenomes</taxon>
    </lineage>
</organism>